<dbReference type="Pfam" id="PF13476">
    <property type="entry name" value="AAA_23"/>
    <property type="match status" value="1"/>
</dbReference>
<proteinExistence type="predicted"/>
<protein>
    <recommendedName>
        <fullName evidence="2">Rad50/SbcC-type AAA domain-containing protein</fullName>
    </recommendedName>
</protein>
<comment type="caution">
    <text evidence="3">The sequence shown here is derived from an EMBL/GenBank/DDBJ whole genome shotgun (WGS) entry which is preliminary data.</text>
</comment>
<keyword evidence="4" id="KW-1185">Reference proteome</keyword>
<dbReference type="InterPro" id="IPR027417">
    <property type="entry name" value="P-loop_NTPase"/>
</dbReference>
<dbReference type="AlphaFoldDB" id="A0A8J3K0T8"/>
<dbReference type="GO" id="GO:0006302">
    <property type="term" value="P:double-strand break repair"/>
    <property type="evidence" value="ECO:0007669"/>
    <property type="project" value="InterPro"/>
</dbReference>
<gene>
    <name evidence="3" type="ORF">Cch02nite_18570</name>
</gene>
<accession>A0A8J3K0T8</accession>
<dbReference type="PANTHER" id="PTHR43581">
    <property type="entry name" value="ATP/GTP PHOSPHATASE"/>
    <property type="match status" value="1"/>
</dbReference>
<dbReference type="RefSeq" id="WP_191843168.1">
    <property type="nucleotide sequence ID" value="NZ_BAAALB010000002.1"/>
</dbReference>
<dbReference type="InterPro" id="IPR051396">
    <property type="entry name" value="Bact_Antivir_Def_Nuclease"/>
</dbReference>
<feature type="region of interest" description="Disordered" evidence="1">
    <location>
        <begin position="118"/>
        <end position="144"/>
    </location>
</feature>
<dbReference type="EMBL" id="BONG01000008">
    <property type="protein sequence ID" value="GIF88413.1"/>
    <property type="molecule type" value="Genomic_DNA"/>
</dbReference>
<evidence type="ECO:0000256" key="1">
    <source>
        <dbReference type="SAM" id="MobiDB-lite"/>
    </source>
</evidence>
<dbReference type="Gene3D" id="3.40.50.300">
    <property type="entry name" value="P-loop containing nucleotide triphosphate hydrolases"/>
    <property type="match status" value="1"/>
</dbReference>
<reference evidence="3 4" key="1">
    <citation type="submission" date="2021-01" db="EMBL/GenBank/DDBJ databases">
        <title>Whole genome shotgun sequence of Catellatospora chokoriensis NBRC 107358.</title>
        <authorList>
            <person name="Komaki H."/>
            <person name="Tamura T."/>
        </authorList>
    </citation>
    <scope>NUCLEOTIDE SEQUENCE [LARGE SCALE GENOMIC DNA]</scope>
    <source>
        <strain evidence="3 4">NBRC 107358</strain>
    </source>
</reference>
<evidence type="ECO:0000313" key="4">
    <source>
        <dbReference type="Proteomes" id="UP000619293"/>
    </source>
</evidence>
<evidence type="ECO:0000313" key="3">
    <source>
        <dbReference type="EMBL" id="GIF88413.1"/>
    </source>
</evidence>
<dbReference type="SUPFAM" id="SSF52540">
    <property type="entry name" value="P-loop containing nucleoside triphosphate hydrolases"/>
    <property type="match status" value="1"/>
</dbReference>
<dbReference type="Proteomes" id="UP000619293">
    <property type="component" value="Unassembled WGS sequence"/>
</dbReference>
<dbReference type="InterPro" id="IPR038729">
    <property type="entry name" value="Rad50/SbcC_AAA"/>
</dbReference>
<sequence length="175" mass="18646">MYITRIEVRNIRGFRGAKSVDLELGRRDDGTYAGWTVIAGRNGSGKTSLLRAVALAVGGPAAARNLVPDFENWISVGQPDADVKVHLDYEPSFDEFAGAGGLPRSPIVAGLSWAQPEVAGSGRQPSLGETGPKTAPRRGPWQDNPTGWFCAAHGPFRRLAATGPSWWKAVSGHVV</sequence>
<dbReference type="PANTHER" id="PTHR43581:SF2">
    <property type="entry name" value="EXCINUCLEASE ATPASE SUBUNIT"/>
    <property type="match status" value="1"/>
</dbReference>
<organism evidence="3 4">
    <name type="scientific">Catellatospora chokoriensis</name>
    <dbReference type="NCBI Taxonomy" id="310353"/>
    <lineage>
        <taxon>Bacteria</taxon>
        <taxon>Bacillati</taxon>
        <taxon>Actinomycetota</taxon>
        <taxon>Actinomycetes</taxon>
        <taxon>Micromonosporales</taxon>
        <taxon>Micromonosporaceae</taxon>
        <taxon>Catellatospora</taxon>
    </lineage>
</organism>
<name>A0A8J3K0T8_9ACTN</name>
<feature type="domain" description="Rad50/SbcC-type AAA" evidence="2">
    <location>
        <begin position="5"/>
        <end position="61"/>
    </location>
</feature>
<dbReference type="GO" id="GO:0016887">
    <property type="term" value="F:ATP hydrolysis activity"/>
    <property type="evidence" value="ECO:0007669"/>
    <property type="project" value="InterPro"/>
</dbReference>
<evidence type="ECO:0000259" key="2">
    <source>
        <dbReference type="Pfam" id="PF13476"/>
    </source>
</evidence>